<sequence>MGCGPPPHARTETDRGLLRHAALALLARPADVTLHGGALALLVRDPRTRARYLPQALERFVAGDPQVPASALVTALDTHADPVLDAFRTRLREPRGDGEALRTLAEVTTPALARRVTGLVREVVELRPELAGQVAAYVDRRLEHGPAARAALFPLVTGLLEGGPVQVRAALAAVFAEAGTAVSGVLRRELLDLLITSERDPSVLDALLRAIAARAGTPDGTDGSDTRLLVHRIGMLLVRTPEGATRFDWALVDLARHVPGFAGLVAGWLSGTPQEWAAVVGPSTRRMIENLAGVAGVRVPA</sequence>
<keyword evidence="2" id="KW-1185">Reference proteome</keyword>
<protein>
    <submittedName>
        <fullName evidence="1">Uncharacterized protein</fullName>
    </submittedName>
</protein>
<reference evidence="1 2" key="1">
    <citation type="journal article" date="2010" name="ChemBioChem">
        <title>Cloning and characterization of the biosynthetic gene cluster of 16-membered macrolide antibiotic FD-891: involvement of a dual functional cytochrome P450 monooxygenase catalyzing epoxidation and hydroxylation.</title>
        <authorList>
            <person name="Kudo F."/>
            <person name="Motegi A."/>
            <person name="Mizoue K."/>
            <person name="Eguchi T."/>
        </authorList>
    </citation>
    <scope>NUCLEOTIDE SEQUENCE [LARGE SCALE GENOMIC DNA]</scope>
    <source>
        <strain evidence="1 2">A-8890</strain>
    </source>
</reference>
<name>A0ABM9SBS7_9ACTN</name>
<dbReference type="EMBL" id="AP018448">
    <property type="protein sequence ID" value="BBC32543.1"/>
    <property type="molecule type" value="Genomic_DNA"/>
</dbReference>
<evidence type="ECO:0000313" key="1">
    <source>
        <dbReference type="EMBL" id="BBC32543.1"/>
    </source>
</evidence>
<accession>A0ABM9SBS7</accession>
<gene>
    <name evidence="1" type="ORF">SGFS_038370</name>
</gene>
<dbReference type="Proteomes" id="UP001321542">
    <property type="component" value="Chromosome"/>
</dbReference>
<evidence type="ECO:0000313" key="2">
    <source>
        <dbReference type="Proteomes" id="UP001321542"/>
    </source>
</evidence>
<organism evidence="1 2">
    <name type="scientific">Streptomyces graminofaciens</name>
    <dbReference type="NCBI Taxonomy" id="68212"/>
    <lineage>
        <taxon>Bacteria</taxon>
        <taxon>Bacillati</taxon>
        <taxon>Actinomycetota</taxon>
        <taxon>Actinomycetes</taxon>
        <taxon>Kitasatosporales</taxon>
        <taxon>Streptomycetaceae</taxon>
        <taxon>Streptomyces</taxon>
    </lineage>
</organism>
<proteinExistence type="predicted"/>
<reference evidence="1 2" key="2">
    <citation type="journal article" date="2023" name="ChemBioChem">
        <title>Acyltransferase Domain Exchange between Two Independent Type I Polyketide Synthases in the Same Producer Strain of Macrolide Antibiotics.</title>
        <authorList>
            <person name="Kudo F."/>
            <person name="Kishikawa K."/>
            <person name="Tsuboi K."/>
            <person name="Kido T."/>
            <person name="Usui T."/>
            <person name="Hashimoto J."/>
            <person name="Shin-Ya K."/>
            <person name="Miyanaga A."/>
            <person name="Eguchi T."/>
        </authorList>
    </citation>
    <scope>NUCLEOTIDE SEQUENCE [LARGE SCALE GENOMIC DNA]</scope>
    <source>
        <strain evidence="1 2">A-8890</strain>
    </source>
</reference>